<keyword evidence="6" id="KW-1185">Reference proteome</keyword>
<evidence type="ECO:0000259" key="4">
    <source>
        <dbReference type="PROSITE" id="PS50949"/>
    </source>
</evidence>
<protein>
    <submittedName>
        <fullName evidence="5">GntR family transcriptional regulator</fullName>
    </submittedName>
</protein>
<dbReference type="InterPro" id="IPR036390">
    <property type="entry name" value="WH_DNA-bd_sf"/>
</dbReference>
<feature type="domain" description="HTH gntR-type" evidence="4">
    <location>
        <begin position="9"/>
        <end position="77"/>
    </location>
</feature>
<dbReference type="InterPro" id="IPR036388">
    <property type="entry name" value="WH-like_DNA-bd_sf"/>
</dbReference>
<comment type="caution">
    <text evidence="5">The sequence shown here is derived from an EMBL/GenBank/DDBJ whole genome shotgun (WGS) entry which is preliminary data.</text>
</comment>
<dbReference type="CDD" id="cd07377">
    <property type="entry name" value="WHTH_GntR"/>
    <property type="match status" value="1"/>
</dbReference>
<dbReference type="EMBL" id="JBHTJZ010000005">
    <property type="protein sequence ID" value="MFD0958496.1"/>
    <property type="molecule type" value="Genomic_DNA"/>
</dbReference>
<dbReference type="SUPFAM" id="SSF64288">
    <property type="entry name" value="Chorismate lyase-like"/>
    <property type="match status" value="1"/>
</dbReference>
<dbReference type="Proteomes" id="UP001596989">
    <property type="component" value="Unassembled WGS sequence"/>
</dbReference>
<organism evidence="5 6">
    <name type="scientific">Paenibacillus chungangensis</name>
    <dbReference type="NCBI Taxonomy" id="696535"/>
    <lineage>
        <taxon>Bacteria</taxon>
        <taxon>Bacillati</taxon>
        <taxon>Bacillota</taxon>
        <taxon>Bacilli</taxon>
        <taxon>Bacillales</taxon>
        <taxon>Paenibacillaceae</taxon>
        <taxon>Paenibacillus</taxon>
    </lineage>
</organism>
<gene>
    <name evidence="5" type="ORF">ACFQ2I_03760</name>
</gene>
<dbReference type="PRINTS" id="PR00035">
    <property type="entry name" value="HTHGNTR"/>
</dbReference>
<dbReference type="SMART" id="SM00345">
    <property type="entry name" value="HTH_GNTR"/>
    <property type="match status" value="1"/>
</dbReference>
<dbReference type="Pfam" id="PF07702">
    <property type="entry name" value="UTRA"/>
    <property type="match status" value="1"/>
</dbReference>
<dbReference type="InterPro" id="IPR028978">
    <property type="entry name" value="Chorismate_lyase_/UTRA_dom_sf"/>
</dbReference>
<evidence type="ECO:0000313" key="6">
    <source>
        <dbReference type="Proteomes" id="UP001596989"/>
    </source>
</evidence>
<dbReference type="PANTHER" id="PTHR44846:SF1">
    <property type="entry name" value="MANNOSYL-D-GLYCERATE TRANSPORT_METABOLISM SYSTEM REPRESSOR MNGR-RELATED"/>
    <property type="match status" value="1"/>
</dbReference>
<keyword evidence="3" id="KW-0804">Transcription</keyword>
<dbReference type="SUPFAM" id="SSF46785">
    <property type="entry name" value="Winged helix' DNA-binding domain"/>
    <property type="match status" value="1"/>
</dbReference>
<reference evidence="6" key="1">
    <citation type="journal article" date="2019" name="Int. J. Syst. Evol. Microbiol.">
        <title>The Global Catalogue of Microorganisms (GCM) 10K type strain sequencing project: providing services to taxonomists for standard genome sequencing and annotation.</title>
        <authorList>
            <consortium name="The Broad Institute Genomics Platform"/>
            <consortium name="The Broad Institute Genome Sequencing Center for Infectious Disease"/>
            <person name="Wu L."/>
            <person name="Ma J."/>
        </authorList>
    </citation>
    <scope>NUCLEOTIDE SEQUENCE [LARGE SCALE GENOMIC DNA]</scope>
    <source>
        <strain evidence="6">CCUG 59129</strain>
    </source>
</reference>
<dbReference type="InterPro" id="IPR050679">
    <property type="entry name" value="Bact_HTH_transcr_reg"/>
</dbReference>
<dbReference type="PROSITE" id="PS50949">
    <property type="entry name" value="HTH_GNTR"/>
    <property type="match status" value="1"/>
</dbReference>
<keyword evidence="2" id="KW-0238">DNA-binding</keyword>
<dbReference type="Gene3D" id="1.10.10.10">
    <property type="entry name" value="Winged helix-like DNA-binding domain superfamily/Winged helix DNA-binding domain"/>
    <property type="match status" value="1"/>
</dbReference>
<evidence type="ECO:0000256" key="2">
    <source>
        <dbReference type="ARBA" id="ARBA00023125"/>
    </source>
</evidence>
<dbReference type="Pfam" id="PF00392">
    <property type="entry name" value="GntR"/>
    <property type="match status" value="1"/>
</dbReference>
<accession>A0ABW3HLW8</accession>
<dbReference type="PANTHER" id="PTHR44846">
    <property type="entry name" value="MANNOSYL-D-GLYCERATE TRANSPORT/METABOLISM SYSTEM REPRESSOR MNGR-RELATED"/>
    <property type="match status" value="1"/>
</dbReference>
<dbReference type="RefSeq" id="WP_377562282.1">
    <property type="nucleotide sequence ID" value="NZ_JBHTJZ010000005.1"/>
</dbReference>
<proteinExistence type="predicted"/>
<evidence type="ECO:0000256" key="1">
    <source>
        <dbReference type="ARBA" id="ARBA00023015"/>
    </source>
</evidence>
<sequence length="247" mass="28968">MMLDDMLPVSLQYQLRMKLLEKIEKKVYSPGMKIPSERELCSEYGVSRITVREVLKELVQEGYLVRKQGKGTYITMRGFKHELTSSYSLSLEMEREGVNSRFEIIDFKKREAPDFLMEKLQLDAEEPIFEITRLRYIGDEPFSWERAYVPAVLMKDATNEQLDKEGLYGTIYRCSGFQAEEAEVDVGAANCPADIAGMLLLKKNSAVLQLLRWTMAQERYIEFCEIYIISDKYKYKYKQTLRQKNFF</sequence>
<dbReference type="Gene3D" id="3.40.1410.10">
    <property type="entry name" value="Chorismate lyase-like"/>
    <property type="match status" value="1"/>
</dbReference>
<dbReference type="InterPro" id="IPR011663">
    <property type="entry name" value="UTRA"/>
</dbReference>
<dbReference type="InterPro" id="IPR000524">
    <property type="entry name" value="Tscrpt_reg_HTH_GntR"/>
</dbReference>
<evidence type="ECO:0000256" key="3">
    <source>
        <dbReference type="ARBA" id="ARBA00023163"/>
    </source>
</evidence>
<evidence type="ECO:0000313" key="5">
    <source>
        <dbReference type="EMBL" id="MFD0958496.1"/>
    </source>
</evidence>
<keyword evidence="1" id="KW-0805">Transcription regulation</keyword>
<dbReference type="SMART" id="SM00866">
    <property type="entry name" value="UTRA"/>
    <property type="match status" value="1"/>
</dbReference>
<name>A0ABW3HLW8_9BACL</name>